<dbReference type="Proteomes" id="UP000380867">
    <property type="component" value="Unassembled WGS sequence"/>
</dbReference>
<gene>
    <name evidence="2" type="ORF">ESP70_003575</name>
</gene>
<protein>
    <submittedName>
        <fullName evidence="2">VOC family protein</fullName>
    </submittedName>
</protein>
<evidence type="ECO:0000313" key="3">
    <source>
        <dbReference type="Proteomes" id="UP000380867"/>
    </source>
</evidence>
<dbReference type="SUPFAM" id="SSF54593">
    <property type="entry name" value="Glyoxalase/Bleomycin resistance protein/Dihydroxybiphenyl dioxygenase"/>
    <property type="match status" value="1"/>
</dbReference>
<comment type="caution">
    <text evidence="2">The sequence shown here is derived from an EMBL/GenBank/DDBJ whole genome shotgun (WGS) entry which is preliminary data.</text>
</comment>
<reference evidence="2" key="1">
    <citation type="submission" date="2019-09" db="EMBL/GenBank/DDBJ databases">
        <authorList>
            <person name="Li J."/>
        </authorList>
    </citation>
    <scope>NUCLEOTIDE SEQUENCE [LARGE SCALE GENOMIC DNA]</scope>
    <source>
        <strain evidence="2">JCM 14732</strain>
    </source>
</reference>
<dbReference type="AlphaFoldDB" id="A0A5M4FIR3"/>
<dbReference type="EMBL" id="SDPQ02000001">
    <property type="protein sequence ID" value="KAA1399848.1"/>
    <property type="molecule type" value="Genomic_DNA"/>
</dbReference>
<evidence type="ECO:0000259" key="1">
    <source>
        <dbReference type="PROSITE" id="PS51819"/>
    </source>
</evidence>
<proteinExistence type="predicted"/>
<sequence length="125" mass="13884">MLSDLEIYAVVPASDLGRAREFYQDKLGLEPIEERREGLIYQGAGGTKFLLYETQFAGTAQNTAMNWATKDLDAEMSELRGRGVVFEDYDFPGFKTENGVLADDDGRAAWFKDSEGNILALSEGM</sequence>
<feature type="domain" description="VOC" evidence="1">
    <location>
        <begin position="4"/>
        <end position="124"/>
    </location>
</feature>
<dbReference type="InterPro" id="IPR029068">
    <property type="entry name" value="Glyas_Bleomycin-R_OHBP_Dase"/>
</dbReference>
<keyword evidence="3" id="KW-1185">Reference proteome</keyword>
<evidence type="ECO:0000313" key="2">
    <source>
        <dbReference type="EMBL" id="KAA1399848.1"/>
    </source>
</evidence>
<name>A0A5M4FIR3_9ACTN</name>
<dbReference type="InterPro" id="IPR037523">
    <property type="entry name" value="VOC_core"/>
</dbReference>
<dbReference type="Pfam" id="PF00903">
    <property type="entry name" value="Glyoxalase"/>
    <property type="match status" value="1"/>
</dbReference>
<organism evidence="2 3">
    <name type="scientific">Aeromicrobium ginsengisoli</name>
    <dbReference type="NCBI Taxonomy" id="363867"/>
    <lineage>
        <taxon>Bacteria</taxon>
        <taxon>Bacillati</taxon>
        <taxon>Actinomycetota</taxon>
        <taxon>Actinomycetes</taxon>
        <taxon>Propionibacteriales</taxon>
        <taxon>Nocardioidaceae</taxon>
        <taxon>Aeromicrobium</taxon>
    </lineage>
</organism>
<dbReference type="InterPro" id="IPR004360">
    <property type="entry name" value="Glyas_Fos-R_dOase_dom"/>
</dbReference>
<dbReference type="PROSITE" id="PS51819">
    <property type="entry name" value="VOC"/>
    <property type="match status" value="1"/>
</dbReference>
<dbReference type="Gene3D" id="3.10.180.10">
    <property type="entry name" value="2,3-Dihydroxybiphenyl 1,2-Dioxygenase, domain 1"/>
    <property type="match status" value="1"/>
</dbReference>
<dbReference type="OrthoDB" id="9804907at2"/>
<accession>A0A5M4FIR3</accession>